<evidence type="ECO:0000256" key="2">
    <source>
        <dbReference type="ARBA" id="ARBA00023015"/>
    </source>
</evidence>
<dbReference type="InterPro" id="IPR005119">
    <property type="entry name" value="LysR_subst-bd"/>
</dbReference>
<evidence type="ECO:0000256" key="4">
    <source>
        <dbReference type="ARBA" id="ARBA00023163"/>
    </source>
</evidence>
<dbReference type="InterPro" id="IPR036390">
    <property type="entry name" value="WH_DNA-bd_sf"/>
</dbReference>
<keyword evidence="4" id="KW-0804">Transcription</keyword>
<dbReference type="SUPFAM" id="SSF53850">
    <property type="entry name" value="Periplasmic binding protein-like II"/>
    <property type="match status" value="1"/>
</dbReference>
<protein>
    <submittedName>
        <fullName evidence="6">LysR family transcriptional regulator</fullName>
    </submittedName>
</protein>
<dbReference type="SUPFAM" id="SSF46785">
    <property type="entry name" value="Winged helix' DNA-binding domain"/>
    <property type="match status" value="1"/>
</dbReference>
<dbReference type="InterPro" id="IPR000847">
    <property type="entry name" value="LysR_HTH_N"/>
</dbReference>
<sequence>MPSSSFDWNDLQFFLAVARSGTISAAGRRLGVDHATVSRRVAALEEALEAKLFERNLRGYNLTHTGERLLSSAEAIEAEAQHAERQVAADGQRVSGTVRISTLEGFGNYFLAPRLPALAAAHPNLSVELVSIQQIIALSRREADVVVTLRRPDGDRFVAEPLTDYALFVYGARDYLERTGTPRTVAELGGHPFAGYIEELIFTRGLDYLDDIVPGLRPRLQCSSLHAQMATVAAGFGLAVLPAFVADPQPSLVRVLPDQASLVRTYWLVSHTEVAEVARVRLARRFIREQVAAARDRFLGSAA</sequence>
<feature type="domain" description="HTH lysR-type" evidence="5">
    <location>
        <begin position="6"/>
        <end position="63"/>
    </location>
</feature>
<dbReference type="Proteomes" id="UP000584642">
    <property type="component" value="Unassembled WGS sequence"/>
</dbReference>
<dbReference type="Pfam" id="PF00126">
    <property type="entry name" value="HTH_1"/>
    <property type="match status" value="1"/>
</dbReference>
<dbReference type="RefSeq" id="WP_180282798.1">
    <property type="nucleotide sequence ID" value="NZ_JABFDB010000010.1"/>
</dbReference>
<gene>
    <name evidence="6" type="ORF">HND93_15005</name>
</gene>
<keyword evidence="7" id="KW-1185">Reference proteome</keyword>
<dbReference type="InterPro" id="IPR058163">
    <property type="entry name" value="LysR-type_TF_proteobact-type"/>
</dbReference>
<proteinExistence type="inferred from homology"/>
<keyword evidence="3" id="KW-0238">DNA-binding</keyword>
<dbReference type="EMBL" id="JABFDB010000010">
    <property type="protein sequence ID" value="NYZ21022.1"/>
    <property type="molecule type" value="Genomic_DNA"/>
</dbReference>
<dbReference type="InterPro" id="IPR036388">
    <property type="entry name" value="WH-like_DNA-bd_sf"/>
</dbReference>
<comment type="caution">
    <text evidence="6">The sequence shown here is derived from an EMBL/GenBank/DDBJ whole genome shotgun (WGS) entry which is preliminary data.</text>
</comment>
<evidence type="ECO:0000256" key="3">
    <source>
        <dbReference type="ARBA" id="ARBA00023125"/>
    </source>
</evidence>
<organism evidence="6 7">
    <name type="scientific">Azospirillum oleiclasticum</name>
    <dbReference type="NCBI Taxonomy" id="2735135"/>
    <lineage>
        <taxon>Bacteria</taxon>
        <taxon>Pseudomonadati</taxon>
        <taxon>Pseudomonadota</taxon>
        <taxon>Alphaproteobacteria</taxon>
        <taxon>Rhodospirillales</taxon>
        <taxon>Azospirillaceae</taxon>
        <taxon>Azospirillum</taxon>
    </lineage>
</organism>
<dbReference type="PANTHER" id="PTHR30537">
    <property type="entry name" value="HTH-TYPE TRANSCRIPTIONAL REGULATOR"/>
    <property type="match status" value="1"/>
</dbReference>
<accession>A0ABX2TCU8</accession>
<dbReference type="PANTHER" id="PTHR30537:SF3">
    <property type="entry name" value="TRANSCRIPTIONAL REGULATORY PROTEIN"/>
    <property type="match status" value="1"/>
</dbReference>
<evidence type="ECO:0000313" key="7">
    <source>
        <dbReference type="Proteomes" id="UP000584642"/>
    </source>
</evidence>
<evidence type="ECO:0000259" key="5">
    <source>
        <dbReference type="PROSITE" id="PS50931"/>
    </source>
</evidence>
<evidence type="ECO:0000256" key="1">
    <source>
        <dbReference type="ARBA" id="ARBA00009437"/>
    </source>
</evidence>
<reference evidence="6 7" key="1">
    <citation type="submission" date="2020-05" db="EMBL/GenBank/DDBJ databases">
        <title>Azospirillum oleiclasticum sp. nov, a nitrogen-fixing and heavy crude oil-emulsifying bacterium isolated from the crude oil of Yumen Oilfield.</title>
        <authorList>
            <person name="Wu D."/>
            <person name="Cai M."/>
            <person name="Zhang X."/>
        </authorList>
    </citation>
    <scope>NUCLEOTIDE SEQUENCE [LARGE SCALE GENOMIC DNA]</scope>
    <source>
        <strain evidence="6 7">ROY-1-1-2</strain>
    </source>
</reference>
<dbReference type="Gene3D" id="1.10.10.10">
    <property type="entry name" value="Winged helix-like DNA-binding domain superfamily/Winged helix DNA-binding domain"/>
    <property type="match status" value="1"/>
</dbReference>
<evidence type="ECO:0000313" key="6">
    <source>
        <dbReference type="EMBL" id="NYZ21022.1"/>
    </source>
</evidence>
<comment type="similarity">
    <text evidence="1">Belongs to the LysR transcriptional regulatory family.</text>
</comment>
<keyword evidence="2" id="KW-0805">Transcription regulation</keyword>
<dbReference type="PROSITE" id="PS50931">
    <property type="entry name" value="HTH_LYSR"/>
    <property type="match status" value="1"/>
</dbReference>
<dbReference type="Gene3D" id="3.40.190.290">
    <property type="match status" value="1"/>
</dbReference>
<name>A0ABX2TCU8_9PROT</name>
<dbReference type="Pfam" id="PF03466">
    <property type="entry name" value="LysR_substrate"/>
    <property type="match status" value="1"/>
</dbReference>